<name>A0A3P6F6H0_BRAOL</name>
<dbReference type="AlphaFoldDB" id="A0A3P6F6H0"/>
<protein>
    <submittedName>
        <fullName evidence="1">Uncharacterized protein</fullName>
    </submittedName>
</protein>
<reference evidence="1" key="1">
    <citation type="submission" date="2018-11" db="EMBL/GenBank/DDBJ databases">
        <authorList>
            <consortium name="Genoscope - CEA"/>
            <person name="William W."/>
        </authorList>
    </citation>
    <scope>NUCLEOTIDE SEQUENCE</scope>
</reference>
<proteinExistence type="predicted"/>
<dbReference type="EMBL" id="LR031878">
    <property type="protein sequence ID" value="VDD53273.1"/>
    <property type="molecule type" value="Genomic_DNA"/>
</dbReference>
<feature type="non-terminal residue" evidence="1">
    <location>
        <position position="1"/>
    </location>
</feature>
<evidence type="ECO:0000313" key="1">
    <source>
        <dbReference type="EMBL" id="VDD53273.1"/>
    </source>
</evidence>
<organism evidence="1">
    <name type="scientific">Brassica oleracea</name>
    <name type="common">Wild cabbage</name>
    <dbReference type="NCBI Taxonomy" id="3712"/>
    <lineage>
        <taxon>Eukaryota</taxon>
        <taxon>Viridiplantae</taxon>
        <taxon>Streptophyta</taxon>
        <taxon>Embryophyta</taxon>
        <taxon>Tracheophyta</taxon>
        <taxon>Spermatophyta</taxon>
        <taxon>Magnoliopsida</taxon>
        <taxon>eudicotyledons</taxon>
        <taxon>Gunneridae</taxon>
        <taxon>Pentapetalae</taxon>
        <taxon>rosids</taxon>
        <taxon>malvids</taxon>
        <taxon>Brassicales</taxon>
        <taxon>Brassicaceae</taxon>
        <taxon>Brassiceae</taxon>
        <taxon>Brassica</taxon>
    </lineage>
</organism>
<sequence>NNSWRNRDNRSRKKKMLKLEFCLQETRSQTRKLTRGEQKGERRHIEIKEIRDLV</sequence>
<gene>
    <name evidence="1" type="ORF">BOLC1T05662H</name>
</gene>
<accession>A0A3P6F6H0</accession>